<dbReference type="EMBL" id="CP016027">
    <property type="protein sequence ID" value="ANJ66295.1"/>
    <property type="molecule type" value="Genomic_DNA"/>
</dbReference>
<dbReference type="GO" id="GO:0003824">
    <property type="term" value="F:catalytic activity"/>
    <property type="evidence" value="ECO:0007669"/>
    <property type="project" value="UniProtKB-ARBA"/>
</dbReference>
<evidence type="ECO:0000259" key="3">
    <source>
        <dbReference type="PROSITE" id="PS50887"/>
    </source>
</evidence>
<gene>
    <name evidence="4" type="ORF">A9404_01895</name>
</gene>
<dbReference type="SUPFAM" id="SSF55073">
    <property type="entry name" value="Nucleotide cyclase"/>
    <property type="match status" value="1"/>
</dbReference>
<dbReference type="STRING" id="1860122.A9404_01895"/>
<dbReference type="InterPro" id="IPR013767">
    <property type="entry name" value="PAS_fold"/>
</dbReference>
<evidence type="ECO:0000313" key="5">
    <source>
        <dbReference type="Proteomes" id="UP000078596"/>
    </source>
</evidence>
<dbReference type="AlphaFoldDB" id="A0A191ZEK9"/>
<dbReference type="SMART" id="SM00091">
    <property type="entry name" value="PAS"/>
    <property type="match status" value="1"/>
</dbReference>
<dbReference type="PROSITE" id="PS50112">
    <property type="entry name" value="PAS"/>
    <property type="match status" value="1"/>
</dbReference>
<keyword evidence="5" id="KW-1185">Reference proteome</keyword>
<dbReference type="InterPro" id="IPR043128">
    <property type="entry name" value="Rev_trsase/Diguanyl_cyclase"/>
</dbReference>
<evidence type="ECO:0000256" key="1">
    <source>
        <dbReference type="ARBA" id="ARBA00001946"/>
    </source>
</evidence>
<feature type="domain" description="GGDEF" evidence="3">
    <location>
        <begin position="468"/>
        <end position="601"/>
    </location>
</feature>
<dbReference type="SUPFAM" id="SSF55785">
    <property type="entry name" value="PYP-like sensor domain (PAS domain)"/>
    <property type="match status" value="1"/>
</dbReference>
<dbReference type="CDD" id="cd00130">
    <property type="entry name" value="PAS"/>
    <property type="match status" value="1"/>
</dbReference>
<dbReference type="Gene3D" id="3.30.450.20">
    <property type="entry name" value="PAS domain"/>
    <property type="match status" value="1"/>
</dbReference>
<accession>A0A191ZEK9</accession>
<dbReference type="FunFam" id="3.30.70.270:FF:000001">
    <property type="entry name" value="Diguanylate cyclase domain protein"/>
    <property type="match status" value="1"/>
</dbReference>
<dbReference type="CDD" id="cd18774">
    <property type="entry name" value="PDC2_HK_sensor"/>
    <property type="match status" value="1"/>
</dbReference>
<dbReference type="Proteomes" id="UP000078596">
    <property type="component" value="Chromosome"/>
</dbReference>
<feature type="domain" description="PAS" evidence="2">
    <location>
        <begin position="309"/>
        <end position="379"/>
    </location>
</feature>
<proteinExistence type="predicted"/>
<comment type="cofactor">
    <cofactor evidence="1">
        <name>Mg(2+)</name>
        <dbReference type="ChEBI" id="CHEBI:18420"/>
    </cofactor>
</comment>
<dbReference type="SMART" id="SM00267">
    <property type="entry name" value="GGDEF"/>
    <property type="match status" value="1"/>
</dbReference>
<dbReference type="InterPro" id="IPR000160">
    <property type="entry name" value="GGDEF_dom"/>
</dbReference>
<dbReference type="NCBIfam" id="TIGR00229">
    <property type="entry name" value="sensory_box"/>
    <property type="match status" value="1"/>
</dbReference>
<dbReference type="InterPro" id="IPR029787">
    <property type="entry name" value="Nucleotide_cyclase"/>
</dbReference>
<dbReference type="Gene3D" id="3.30.70.270">
    <property type="match status" value="1"/>
</dbReference>
<protein>
    <recommendedName>
        <fullName evidence="6">Diguanylate cyclase</fullName>
    </recommendedName>
</protein>
<dbReference type="GO" id="GO:0006355">
    <property type="term" value="P:regulation of DNA-templated transcription"/>
    <property type="evidence" value="ECO:0007669"/>
    <property type="project" value="InterPro"/>
</dbReference>
<evidence type="ECO:0000313" key="4">
    <source>
        <dbReference type="EMBL" id="ANJ66295.1"/>
    </source>
</evidence>
<evidence type="ECO:0008006" key="6">
    <source>
        <dbReference type="Google" id="ProtNLM"/>
    </source>
</evidence>
<dbReference type="InterPro" id="IPR052163">
    <property type="entry name" value="DGC-Regulatory_Protein"/>
</dbReference>
<reference evidence="4 5" key="1">
    <citation type="submission" date="2016-06" db="EMBL/GenBank/DDBJ databases">
        <title>Insight into the functional genes involving in sulfur oxidation in Pearl River water.</title>
        <authorList>
            <person name="Luo J."/>
            <person name="Tan X."/>
            <person name="Lin W."/>
        </authorList>
    </citation>
    <scope>NUCLEOTIDE SEQUENCE [LARGE SCALE GENOMIC DNA]</scope>
    <source>
        <strain evidence="4 5">LS2</strain>
    </source>
</reference>
<dbReference type="Pfam" id="PF00989">
    <property type="entry name" value="PAS"/>
    <property type="match status" value="1"/>
</dbReference>
<dbReference type="CDD" id="cd01949">
    <property type="entry name" value="GGDEF"/>
    <property type="match status" value="1"/>
</dbReference>
<organism evidence="4 5">
    <name type="scientific">Halothiobacillus diazotrophicus</name>
    <dbReference type="NCBI Taxonomy" id="1860122"/>
    <lineage>
        <taxon>Bacteria</taxon>
        <taxon>Pseudomonadati</taxon>
        <taxon>Pseudomonadota</taxon>
        <taxon>Gammaproteobacteria</taxon>
        <taxon>Chromatiales</taxon>
        <taxon>Halothiobacillaceae</taxon>
        <taxon>Halothiobacillus</taxon>
    </lineage>
</organism>
<sequence length="609" mass="67057">MATVGTTVFYVMKNHAENLLRTSLSTDLQNHVVLAQTEIRQSFDKSETVATRPFLIRQLDAINQNPQNIKAQKALQLGADSFLQTGLNAIALFDAHGDKVAQAGRFAQHPILSVPINIADNTLLTYEDAYFLRSIINVEEDGTVIGKVITESPLPSLTNMFAPHPSHVKSTSDLALCATSGPDEMQCFPTILNPDIMTLQSLSSAGTPLPMSYALAGKTGFVIARDYRHQEVVAAYSPVANWGLGMVLKVDSQALYAPIWHQLRYLLPALALLLIGGLLSLRWLLAPLVAELVRSERATREANDKLKESENYVRLLLNSADEGMISISAEGLVELYNPAAERIFGYPSEQVLGRNVSMLMPERDAVEHDHHLKRYLEGGTPHVVGTVRALDARRSNGEIFPIELRVSEFTLNGLRKFIGVMHDITDRKAAEARIEHLANFDSLTDLPNRRLVQDRIQHTIARVRRTQTPFAVMFIDLNKFKEINDTLGHDAGDLLLQTVAERLTATLRAEDTVGRQGGDEFIVLLANLSSPVDSAVVAQKIIDALAAPIEIHGQIICPSASIGIAVYPQDGDDVDSLLKHSDQAMYLAKNAGCSAYRFYEPLADQDRDS</sequence>
<dbReference type="NCBIfam" id="TIGR00254">
    <property type="entry name" value="GGDEF"/>
    <property type="match status" value="1"/>
</dbReference>
<dbReference type="InterPro" id="IPR000014">
    <property type="entry name" value="PAS"/>
</dbReference>
<dbReference type="Pfam" id="PF00990">
    <property type="entry name" value="GGDEF"/>
    <property type="match status" value="1"/>
</dbReference>
<dbReference type="PANTHER" id="PTHR46663">
    <property type="entry name" value="DIGUANYLATE CYCLASE DGCT-RELATED"/>
    <property type="match status" value="1"/>
</dbReference>
<name>A0A191ZEK9_9GAMM</name>
<dbReference type="PANTHER" id="PTHR46663:SF3">
    <property type="entry name" value="SLL0267 PROTEIN"/>
    <property type="match status" value="1"/>
</dbReference>
<dbReference type="PROSITE" id="PS50887">
    <property type="entry name" value="GGDEF"/>
    <property type="match status" value="1"/>
</dbReference>
<evidence type="ECO:0000259" key="2">
    <source>
        <dbReference type="PROSITE" id="PS50112"/>
    </source>
</evidence>
<dbReference type="KEGG" id="haz:A9404_01895"/>
<dbReference type="InterPro" id="IPR035965">
    <property type="entry name" value="PAS-like_dom_sf"/>
</dbReference>